<evidence type="ECO:0000313" key="3">
    <source>
        <dbReference type="Proteomes" id="UP000008864"/>
    </source>
</evidence>
<dbReference type="RefSeq" id="XP_003232575.2">
    <property type="nucleotide sequence ID" value="XM_003232527.2"/>
</dbReference>
<dbReference type="EMBL" id="GG700655">
    <property type="protein sequence ID" value="KFL62390.1"/>
    <property type="molecule type" value="Genomic_DNA"/>
</dbReference>
<organism evidence="2 3">
    <name type="scientific">Trichophyton rubrum (strain ATCC MYA-4607 / CBS 118892)</name>
    <name type="common">Athlete's foot fungus</name>
    <dbReference type="NCBI Taxonomy" id="559305"/>
    <lineage>
        <taxon>Eukaryota</taxon>
        <taxon>Fungi</taxon>
        <taxon>Dikarya</taxon>
        <taxon>Ascomycota</taxon>
        <taxon>Pezizomycotina</taxon>
        <taxon>Eurotiomycetes</taxon>
        <taxon>Eurotiomycetidae</taxon>
        <taxon>Onygenales</taxon>
        <taxon>Arthrodermataceae</taxon>
        <taxon>Trichophyton</taxon>
    </lineage>
</organism>
<dbReference type="HOGENOM" id="CLU_2265634_0_0_1"/>
<protein>
    <submittedName>
        <fullName evidence="2">Uncharacterized protein</fullName>
    </submittedName>
</protein>
<dbReference type="STRING" id="559305.A0A080WPU3"/>
<dbReference type="GeneID" id="10373984"/>
<feature type="compositionally biased region" description="Polar residues" evidence="1">
    <location>
        <begin position="29"/>
        <end position="43"/>
    </location>
</feature>
<name>A0A080WPU3_TRIRC</name>
<dbReference type="Proteomes" id="UP000008864">
    <property type="component" value="Unassembled WGS sequence"/>
</dbReference>
<dbReference type="AlphaFoldDB" id="A0A080WPU3"/>
<sequence>MFPRPVRLCRLSSAPRQCNVNAQFSSPNRYQRFRTSSTTSQPPSKGPSGKLWLTAAVVAIAAGGAGIYTRSQGDTSSTTLDPGYVHELRTYFKDSGVVNLQHL</sequence>
<dbReference type="InParanoid" id="A0A080WPU3"/>
<dbReference type="VEuPathDB" id="FungiDB:TERG_12428"/>
<feature type="region of interest" description="Disordered" evidence="1">
    <location>
        <begin position="29"/>
        <end position="48"/>
    </location>
</feature>
<evidence type="ECO:0000313" key="2">
    <source>
        <dbReference type="EMBL" id="KFL62390.1"/>
    </source>
</evidence>
<keyword evidence="3" id="KW-1185">Reference proteome</keyword>
<accession>A0A080WPU3</accession>
<evidence type="ECO:0000256" key="1">
    <source>
        <dbReference type="SAM" id="MobiDB-lite"/>
    </source>
</evidence>
<proteinExistence type="predicted"/>
<reference evidence="3" key="1">
    <citation type="journal article" date="2012" name="MBio">
        <title>Comparative genome analysis of Trichophyton rubrum and related dermatophytes reveals candidate genes involved in infection.</title>
        <authorList>
            <person name="Martinez D.A."/>
            <person name="Oliver B.G."/>
            <person name="Graeser Y."/>
            <person name="Goldberg J.M."/>
            <person name="Li W."/>
            <person name="Martinez-Rossi N.M."/>
            <person name="Monod M."/>
            <person name="Shelest E."/>
            <person name="Barton R.C."/>
            <person name="Birch E."/>
            <person name="Brakhage A.A."/>
            <person name="Chen Z."/>
            <person name="Gurr S.J."/>
            <person name="Heiman D."/>
            <person name="Heitman J."/>
            <person name="Kosti I."/>
            <person name="Rossi A."/>
            <person name="Saif S."/>
            <person name="Samalova M."/>
            <person name="Saunders C.W."/>
            <person name="Shea T."/>
            <person name="Summerbell R.C."/>
            <person name="Xu J."/>
            <person name="Young S."/>
            <person name="Zeng Q."/>
            <person name="Birren B.W."/>
            <person name="Cuomo C.A."/>
            <person name="White T.C."/>
        </authorList>
    </citation>
    <scope>NUCLEOTIDE SEQUENCE [LARGE SCALE GENOMIC DNA]</scope>
    <source>
        <strain evidence="3">ATCC MYA-4607 / CBS 118892</strain>
    </source>
</reference>
<gene>
    <name evidence="2" type="ORF">TERG_12428</name>
</gene>